<evidence type="ECO:0000256" key="5">
    <source>
        <dbReference type="ARBA" id="ARBA00022692"/>
    </source>
</evidence>
<feature type="transmembrane region" description="Helical" evidence="8">
    <location>
        <begin position="343"/>
        <end position="363"/>
    </location>
</feature>
<feature type="transmembrane region" description="Helical" evidence="8">
    <location>
        <begin position="106"/>
        <end position="127"/>
    </location>
</feature>
<feature type="transmembrane region" description="Helical" evidence="8">
    <location>
        <begin position="49"/>
        <end position="69"/>
    </location>
</feature>
<evidence type="ECO:0000256" key="1">
    <source>
        <dbReference type="ARBA" id="ARBA00004651"/>
    </source>
</evidence>
<dbReference type="InterPro" id="IPR036259">
    <property type="entry name" value="MFS_trans_sf"/>
</dbReference>
<dbReference type="PANTHER" id="PTHR23502">
    <property type="entry name" value="MAJOR FACILITATOR SUPERFAMILY"/>
    <property type="match status" value="1"/>
</dbReference>
<feature type="transmembrane region" description="Helical" evidence="8">
    <location>
        <begin position="12"/>
        <end position="29"/>
    </location>
</feature>
<reference evidence="10 11" key="1">
    <citation type="submission" date="2023-06" db="EMBL/GenBank/DDBJ databases">
        <title>Campylobacter magnum sp. nov., isolated from cecal contents of domestic pigs (Sus scrofa domesticus).</title>
        <authorList>
            <person name="Papic B."/>
            <person name="Gruntar I."/>
        </authorList>
    </citation>
    <scope>NUCLEOTIDE SEQUENCE [LARGE SCALE GENOMIC DNA]</scope>
    <source>
        <strain evidence="11">34484-21</strain>
    </source>
</reference>
<evidence type="ECO:0000256" key="7">
    <source>
        <dbReference type="ARBA" id="ARBA00023136"/>
    </source>
</evidence>
<evidence type="ECO:0000256" key="6">
    <source>
        <dbReference type="ARBA" id="ARBA00022989"/>
    </source>
</evidence>
<feature type="domain" description="Major facilitator superfamily (MFS) profile" evidence="9">
    <location>
        <begin position="15"/>
        <end position="394"/>
    </location>
</feature>
<evidence type="ECO:0000256" key="3">
    <source>
        <dbReference type="ARBA" id="ARBA00022448"/>
    </source>
</evidence>
<evidence type="ECO:0000256" key="8">
    <source>
        <dbReference type="SAM" id="Phobius"/>
    </source>
</evidence>
<feature type="transmembrane region" description="Helical" evidence="8">
    <location>
        <begin position="139"/>
        <end position="164"/>
    </location>
</feature>
<protein>
    <submittedName>
        <fullName evidence="10">Multidrug effflux MFS transporter</fullName>
    </submittedName>
</protein>
<feature type="transmembrane region" description="Helical" evidence="8">
    <location>
        <begin position="253"/>
        <end position="271"/>
    </location>
</feature>
<feature type="transmembrane region" description="Helical" evidence="8">
    <location>
        <begin position="218"/>
        <end position="247"/>
    </location>
</feature>
<dbReference type="CDD" id="cd17320">
    <property type="entry name" value="MFS_MdfA_MDR_like"/>
    <property type="match status" value="1"/>
</dbReference>
<proteinExistence type="inferred from homology"/>
<evidence type="ECO:0000313" key="10">
    <source>
        <dbReference type="EMBL" id="MDO2408793.1"/>
    </source>
</evidence>
<dbReference type="EMBL" id="JAULJQ010000001">
    <property type="protein sequence ID" value="MDO2408793.1"/>
    <property type="molecule type" value="Genomic_DNA"/>
</dbReference>
<feature type="transmembrane region" description="Helical" evidence="8">
    <location>
        <begin position="283"/>
        <end position="302"/>
    </location>
</feature>
<comment type="similarity">
    <text evidence="2">Belongs to the major facilitator superfamily. Bcr/CmlA family.</text>
</comment>
<keyword evidence="11" id="KW-1185">Reference proteome</keyword>
<dbReference type="RefSeq" id="WP_302243541.1">
    <property type="nucleotide sequence ID" value="NZ_JAULJQ010000001.1"/>
</dbReference>
<dbReference type="PANTHER" id="PTHR23502:SF132">
    <property type="entry name" value="POLYAMINE TRANSPORTER 2-RELATED"/>
    <property type="match status" value="1"/>
</dbReference>
<dbReference type="InterPro" id="IPR004812">
    <property type="entry name" value="Efflux_drug-R_Bcr/CmlA"/>
</dbReference>
<feature type="transmembrane region" description="Helical" evidence="8">
    <location>
        <begin position="170"/>
        <end position="189"/>
    </location>
</feature>
<organism evidence="10 11">
    <name type="scientific">Campylobacter magnus</name>
    <dbReference type="NCBI Taxonomy" id="3026462"/>
    <lineage>
        <taxon>Bacteria</taxon>
        <taxon>Pseudomonadati</taxon>
        <taxon>Campylobacterota</taxon>
        <taxon>Epsilonproteobacteria</taxon>
        <taxon>Campylobacterales</taxon>
        <taxon>Campylobacteraceae</taxon>
        <taxon>Campylobacter</taxon>
    </lineage>
</organism>
<dbReference type="InterPro" id="IPR011701">
    <property type="entry name" value="MFS"/>
</dbReference>
<comment type="subcellular location">
    <subcellularLocation>
        <location evidence="1">Cell membrane</location>
        <topology evidence="1">Multi-pass membrane protein</topology>
    </subcellularLocation>
</comment>
<feature type="transmembrane region" description="Helical" evidence="8">
    <location>
        <begin position="308"/>
        <end position="331"/>
    </location>
</feature>
<keyword evidence="4" id="KW-1003">Cell membrane</keyword>
<feature type="transmembrane region" description="Helical" evidence="8">
    <location>
        <begin position="369"/>
        <end position="390"/>
    </location>
</feature>
<dbReference type="PROSITE" id="PS50850">
    <property type="entry name" value="MFS"/>
    <property type="match status" value="1"/>
</dbReference>
<gene>
    <name evidence="10" type="ORF">Q2362_01590</name>
</gene>
<evidence type="ECO:0000313" key="11">
    <source>
        <dbReference type="Proteomes" id="UP001171111"/>
    </source>
</evidence>
<dbReference type="SUPFAM" id="SSF103473">
    <property type="entry name" value="MFS general substrate transporter"/>
    <property type="match status" value="1"/>
</dbReference>
<dbReference type="Gene3D" id="1.20.1720.10">
    <property type="entry name" value="Multidrug resistance protein D"/>
    <property type="match status" value="1"/>
</dbReference>
<comment type="caution">
    <text evidence="10">The sequence shown here is derived from an EMBL/GenBank/DDBJ whole genome shotgun (WGS) entry which is preliminary data.</text>
</comment>
<dbReference type="NCBIfam" id="TIGR00710">
    <property type="entry name" value="efflux_Bcr_CflA"/>
    <property type="match status" value="1"/>
</dbReference>
<dbReference type="Pfam" id="PF07690">
    <property type="entry name" value="MFS_1"/>
    <property type="match status" value="1"/>
</dbReference>
<keyword evidence="3" id="KW-0813">Transport</keyword>
<evidence type="ECO:0000259" key="9">
    <source>
        <dbReference type="PROSITE" id="PS50850"/>
    </source>
</evidence>
<dbReference type="Proteomes" id="UP001171111">
    <property type="component" value="Unassembled WGS sequence"/>
</dbReference>
<keyword evidence="5 8" id="KW-0812">Transmembrane</keyword>
<accession>A0ABT8T7U0</accession>
<evidence type="ECO:0000256" key="2">
    <source>
        <dbReference type="ARBA" id="ARBA00006236"/>
    </source>
</evidence>
<keyword evidence="6 8" id="KW-1133">Transmembrane helix</keyword>
<sequence length="394" mass="42989">MQTSTKITGFKKLWLIFILAFMSAVAPLSTDMYLPALAHVQEAFTTSEFFTQLSLASFFIAFALGQLIYGPLSDFFGRKKPLIIGIALFMSASLGCVMVDNVAHFIALRFLEALGGCAGVVIARAIVNDLFELHEAAAVFALMMVVSSLAPMLSPTFGGFLLQLFSWESIFISLFLLGIALLLFVIFTLKESHEPHKESFDFKAITSRYKDILKDRPFIIYTLSSGFAMGAMFAYITGSSFVFIKYFGLHEQVYALVFGANSLGFMILSIINARLVFWCQPRTLLGFGLALMCAFSLLLMFFDSFWLFEGALFCAIACLGLIAPNAVTLAMSRFKEHSGTASAMLGTTQFALAGIISFGVGAYGANTPWQLGLVIFACSALAAGLFFAFIKKSA</sequence>
<feature type="transmembrane region" description="Helical" evidence="8">
    <location>
        <begin position="81"/>
        <end position="100"/>
    </location>
</feature>
<dbReference type="InterPro" id="IPR020846">
    <property type="entry name" value="MFS_dom"/>
</dbReference>
<keyword evidence="7 8" id="KW-0472">Membrane</keyword>
<evidence type="ECO:0000256" key="4">
    <source>
        <dbReference type="ARBA" id="ARBA00022475"/>
    </source>
</evidence>
<name>A0ABT8T7U0_9BACT</name>